<dbReference type="AlphaFoldDB" id="A0A1Z4M3C0"/>
<accession>A0A1Z4M3C0</accession>
<dbReference type="EMBL" id="AP018229">
    <property type="protein sequence ID" value="BAY87878.1"/>
    <property type="molecule type" value="Genomic_DNA"/>
</dbReference>
<gene>
    <name evidence="1" type="ORF">NIES267_74020</name>
</gene>
<dbReference type="OrthoDB" id="7839957at2"/>
<sequence>MKYHSPAKPIFPPVKKIRPAIQDWVLYLPPLVQSDLLKSLRGCDTMPFPDHSKFLVKEIRKVVTRNDKDNYSSNYFKYQGKLQEHLYKLKDYIEKYPTHFLVHLLEAVKIIAYTHPNQETRDKFAYIQLQLHKGSLTNPETPSEMKRRYKAKIRSTRMK</sequence>
<keyword evidence="2" id="KW-1185">Reference proteome</keyword>
<organism evidence="1 2">
    <name type="scientific">Calothrix parasitica NIES-267</name>
    <dbReference type="NCBI Taxonomy" id="1973488"/>
    <lineage>
        <taxon>Bacteria</taxon>
        <taxon>Bacillati</taxon>
        <taxon>Cyanobacteriota</taxon>
        <taxon>Cyanophyceae</taxon>
        <taxon>Nostocales</taxon>
        <taxon>Calotrichaceae</taxon>
        <taxon>Calothrix</taxon>
    </lineage>
</organism>
<geneLocation type="plasmid" evidence="2">
    <name>Plasmid2 dna</name>
</geneLocation>
<reference evidence="1 2" key="1">
    <citation type="submission" date="2017-06" db="EMBL/GenBank/DDBJ databases">
        <title>Genome sequencing of cyanobaciteial culture collection at National Institute for Environmental Studies (NIES).</title>
        <authorList>
            <person name="Hirose Y."/>
            <person name="Shimura Y."/>
            <person name="Fujisawa T."/>
            <person name="Nakamura Y."/>
            <person name="Kawachi M."/>
        </authorList>
    </citation>
    <scope>NUCLEOTIDE SEQUENCE [LARGE SCALE GENOMIC DNA]</scope>
    <source>
        <strain evidence="1 2">NIES-267</strain>
        <plasmid evidence="2">Plasmid2 dna</plasmid>
    </source>
</reference>
<evidence type="ECO:0000313" key="1">
    <source>
        <dbReference type="EMBL" id="BAY87878.1"/>
    </source>
</evidence>
<name>A0A1Z4M3C0_9CYAN</name>
<keyword evidence="1" id="KW-0614">Plasmid</keyword>
<dbReference type="Proteomes" id="UP000218418">
    <property type="component" value="Plasmid plasmid2"/>
</dbReference>
<evidence type="ECO:0000313" key="2">
    <source>
        <dbReference type="Proteomes" id="UP000218418"/>
    </source>
</evidence>
<proteinExistence type="predicted"/>
<protein>
    <submittedName>
        <fullName evidence="1">Uncharacterized protein</fullName>
    </submittedName>
</protein>